<dbReference type="InterPro" id="IPR052733">
    <property type="entry name" value="Chloroplast_QOR"/>
</dbReference>
<name>A0A453BTU5_AEGTS</name>
<sequence>MQHVEVPVPSAKKNEVLLKLQAATINPVDWKIQKGDMRPLLPRRLPFIPGNYPHS</sequence>
<dbReference type="SUPFAM" id="SSF50129">
    <property type="entry name" value="GroES-like"/>
    <property type="match status" value="1"/>
</dbReference>
<reference evidence="1" key="5">
    <citation type="journal article" date="2021" name="G3 (Bethesda)">
        <title>Aegilops tauschii genome assembly Aet v5.0 features greater sequence contiguity and improved annotation.</title>
        <authorList>
            <person name="Wang L."/>
            <person name="Zhu T."/>
            <person name="Rodriguez J.C."/>
            <person name="Deal K.R."/>
            <person name="Dubcovsky J."/>
            <person name="McGuire P.E."/>
            <person name="Lux T."/>
            <person name="Spannagl M."/>
            <person name="Mayer K.F.X."/>
            <person name="Baldrich P."/>
            <person name="Meyers B.C."/>
            <person name="Huo N."/>
            <person name="Gu Y.Q."/>
            <person name="Zhou H."/>
            <person name="Devos K.M."/>
            <person name="Bennetzen J.L."/>
            <person name="Unver T."/>
            <person name="Budak H."/>
            <person name="Gulick P.J."/>
            <person name="Galiba G."/>
            <person name="Kalapos B."/>
            <person name="Nelson D.R."/>
            <person name="Li P."/>
            <person name="You F.M."/>
            <person name="Luo M.C."/>
            <person name="Dvorak J."/>
        </authorList>
    </citation>
    <scope>NUCLEOTIDE SEQUENCE [LARGE SCALE GENOMIC DNA]</scope>
    <source>
        <strain evidence="1">cv. AL8/78</strain>
    </source>
</reference>
<reference evidence="1" key="4">
    <citation type="submission" date="2019-03" db="UniProtKB">
        <authorList>
            <consortium name="EnsemblPlants"/>
        </authorList>
    </citation>
    <scope>IDENTIFICATION</scope>
</reference>
<keyword evidence="2" id="KW-1185">Reference proteome</keyword>
<dbReference type="Gene3D" id="3.90.180.10">
    <property type="entry name" value="Medium-chain alcohol dehydrogenases, catalytic domain"/>
    <property type="match status" value="1"/>
</dbReference>
<protein>
    <submittedName>
        <fullName evidence="1">Uncharacterized protein</fullName>
    </submittedName>
</protein>
<dbReference type="AlphaFoldDB" id="A0A453BTU5"/>
<reference evidence="2" key="2">
    <citation type="journal article" date="2017" name="Nat. Plants">
        <title>The Aegilops tauschii genome reveals multiple impacts of transposons.</title>
        <authorList>
            <person name="Zhao G."/>
            <person name="Zou C."/>
            <person name="Li K."/>
            <person name="Wang K."/>
            <person name="Li T."/>
            <person name="Gao L."/>
            <person name="Zhang X."/>
            <person name="Wang H."/>
            <person name="Yang Z."/>
            <person name="Liu X."/>
            <person name="Jiang W."/>
            <person name="Mao L."/>
            <person name="Kong X."/>
            <person name="Jiao Y."/>
            <person name="Jia J."/>
        </authorList>
    </citation>
    <scope>NUCLEOTIDE SEQUENCE [LARGE SCALE GENOMIC DNA]</scope>
    <source>
        <strain evidence="2">cv. AL8/78</strain>
    </source>
</reference>
<dbReference type="EnsemblPlants" id="AET2Gv20628900.1">
    <property type="protein sequence ID" value="AET2Gv20628900.1"/>
    <property type="gene ID" value="AET2Gv20628900"/>
</dbReference>
<dbReference type="PANTHER" id="PTHR44013:SF1">
    <property type="entry name" value="ZINC-TYPE ALCOHOL DEHYDROGENASE-LIKE PROTEIN C16A3.02C"/>
    <property type="match status" value="1"/>
</dbReference>
<accession>A0A453BTU5</accession>
<reference evidence="2" key="1">
    <citation type="journal article" date="2014" name="Science">
        <title>Ancient hybridizations among the ancestral genomes of bread wheat.</title>
        <authorList>
            <consortium name="International Wheat Genome Sequencing Consortium,"/>
            <person name="Marcussen T."/>
            <person name="Sandve S.R."/>
            <person name="Heier L."/>
            <person name="Spannagl M."/>
            <person name="Pfeifer M."/>
            <person name="Jakobsen K.S."/>
            <person name="Wulff B.B."/>
            <person name="Steuernagel B."/>
            <person name="Mayer K.F."/>
            <person name="Olsen O.A."/>
        </authorList>
    </citation>
    <scope>NUCLEOTIDE SEQUENCE [LARGE SCALE GENOMIC DNA]</scope>
    <source>
        <strain evidence="2">cv. AL8/78</strain>
    </source>
</reference>
<reference evidence="1" key="3">
    <citation type="journal article" date="2017" name="Nature">
        <title>Genome sequence of the progenitor of the wheat D genome Aegilops tauschii.</title>
        <authorList>
            <person name="Luo M.C."/>
            <person name="Gu Y.Q."/>
            <person name="Puiu D."/>
            <person name="Wang H."/>
            <person name="Twardziok S.O."/>
            <person name="Deal K.R."/>
            <person name="Huo N."/>
            <person name="Zhu T."/>
            <person name="Wang L."/>
            <person name="Wang Y."/>
            <person name="McGuire P.E."/>
            <person name="Liu S."/>
            <person name="Long H."/>
            <person name="Ramasamy R.K."/>
            <person name="Rodriguez J.C."/>
            <person name="Van S.L."/>
            <person name="Yuan L."/>
            <person name="Wang Z."/>
            <person name="Xia Z."/>
            <person name="Xiao L."/>
            <person name="Anderson O.D."/>
            <person name="Ouyang S."/>
            <person name="Liang Y."/>
            <person name="Zimin A.V."/>
            <person name="Pertea G."/>
            <person name="Qi P."/>
            <person name="Bennetzen J.L."/>
            <person name="Dai X."/>
            <person name="Dawson M.W."/>
            <person name="Muller H.G."/>
            <person name="Kugler K."/>
            <person name="Rivarola-Duarte L."/>
            <person name="Spannagl M."/>
            <person name="Mayer K.F.X."/>
            <person name="Lu F.H."/>
            <person name="Bevan M.W."/>
            <person name="Leroy P."/>
            <person name="Li P."/>
            <person name="You F.M."/>
            <person name="Sun Q."/>
            <person name="Liu Z."/>
            <person name="Lyons E."/>
            <person name="Wicker T."/>
            <person name="Salzberg S.L."/>
            <person name="Devos K.M."/>
            <person name="Dvorak J."/>
        </authorList>
    </citation>
    <scope>NUCLEOTIDE SEQUENCE [LARGE SCALE GENOMIC DNA]</scope>
    <source>
        <strain evidence="1">cv. AL8/78</strain>
    </source>
</reference>
<dbReference type="PANTHER" id="PTHR44013">
    <property type="entry name" value="ZINC-TYPE ALCOHOL DEHYDROGENASE-LIKE PROTEIN C16A3.02C"/>
    <property type="match status" value="1"/>
</dbReference>
<organism evidence="1 2">
    <name type="scientific">Aegilops tauschii subsp. strangulata</name>
    <name type="common">Goatgrass</name>
    <dbReference type="NCBI Taxonomy" id="200361"/>
    <lineage>
        <taxon>Eukaryota</taxon>
        <taxon>Viridiplantae</taxon>
        <taxon>Streptophyta</taxon>
        <taxon>Embryophyta</taxon>
        <taxon>Tracheophyta</taxon>
        <taxon>Spermatophyta</taxon>
        <taxon>Magnoliopsida</taxon>
        <taxon>Liliopsida</taxon>
        <taxon>Poales</taxon>
        <taxon>Poaceae</taxon>
        <taxon>BOP clade</taxon>
        <taxon>Pooideae</taxon>
        <taxon>Triticodae</taxon>
        <taxon>Triticeae</taxon>
        <taxon>Triticinae</taxon>
        <taxon>Aegilops</taxon>
    </lineage>
</organism>
<evidence type="ECO:0000313" key="1">
    <source>
        <dbReference type="EnsemblPlants" id="AET2Gv20628900.1"/>
    </source>
</evidence>
<dbReference type="Gramene" id="AET2Gv20628900.1">
    <property type="protein sequence ID" value="AET2Gv20628900.1"/>
    <property type="gene ID" value="AET2Gv20628900"/>
</dbReference>
<evidence type="ECO:0000313" key="2">
    <source>
        <dbReference type="Proteomes" id="UP000015105"/>
    </source>
</evidence>
<proteinExistence type="predicted"/>
<dbReference type="Proteomes" id="UP000015105">
    <property type="component" value="Chromosome 2D"/>
</dbReference>
<dbReference type="InterPro" id="IPR011032">
    <property type="entry name" value="GroES-like_sf"/>
</dbReference>